<evidence type="ECO:0000313" key="1">
    <source>
        <dbReference type="EMBL" id="GAG69447.1"/>
    </source>
</evidence>
<proteinExistence type="predicted"/>
<name>X1AIF3_9ZZZZ</name>
<protein>
    <recommendedName>
        <fullName evidence="2">PepSY domain-containing protein</fullName>
    </recommendedName>
</protein>
<accession>X1AIF3</accession>
<reference evidence="1" key="1">
    <citation type="journal article" date="2014" name="Front. Microbiol.">
        <title>High frequency of phylogenetically diverse reductive dehalogenase-homologous genes in deep subseafloor sedimentary metagenomes.</title>
        <authorList>
            <person name="Kawai M."/>
            <person name="Futagami T."/>
            <person name="Toyoda A."/>
            <person name="Takaki Y."/>
            <person name="Nishi S."/>
            <person name="Hori S."/>
            <person name="Arai W."/>
            <person name="Tsubouchi T."/>
            <person name="Morono Y."/>
            <person name="Uchiyama I."/>
            <person name="Ito T."/>
            <person name="Fujiyama A."/>
            <person name="Inagaki F."/>
            <person name="Takami H."/>
        </authorList>
    </citation>
    <scope>NUCLEOTIDE SEQUENCE</scope>
    <source>
        <strain evidence="1">Expedition CK06-06</strain>
    </source>
</reference>
<dbReference type="AlphaFoldDB" id="X1AIF3"/>
<sequence length="89" mass="10314">MHPQIPLSQNDINMDISEDEAFELAKRYLAKTNMDEIVGDEVEKFYGYYTIHTLTENGDIAGMLSVNGFSGEVWYHNWHGIFIDMTEEH</sequence>
<gene>
    <name evidence="1" type="ORF">S01H4_15441</name>
</gene>
<organism evidence="1">
    <name type="scientific">marine sediment metagenome</name>
    <dbReference type="NCBI Taxonomy" id="412755"/>
    <lineage>
        <taxon>unclassified sequences</taxon>
        <taxon>metagenomes</taxon>
        <taxon>ecological metagenomes</taxon>
    </lineage>
</organism>
<evidence type="ECO:0008006" key="2">
    <source>
        <dbReference type="Google" id="ProtNLM"/>
    </source>
</evidence>
<dbReference type="EMBL" id="BART01006768">
    <property type="protein sequence ID" value="GAG69447.1"/>
    <property type="molecule type" value="Genomic_DNA"/>
</dbReference>
<comment type="caution">
    <text evidence="1">The sequence shown here is derived from an EMBL/GenBank/DDBJ whole genome shotgun (WGS) entry which is preliminary data.</text>
</comment>